<keyword evidence="2 4" id="KW-0560">Oxidoreductase</keyword>
<protein>
    <submittedName>
        <fullName evidence="4">General stress protein 39</fullName>
        <ecNumber evidence="4">1.-.-.-</ecNumber>
    </submittedName>
</protein>
<dbReference type="AlphaFoldDB" id="A0A1E3GV78"/>
<feature type="region of interest" description="Disordered" evidence="3">
    <location>
        <begin position="1"/>
        <end position="47"/>
    </location>
</feature>
<evidence type="ECO:0000313" key="5">
    <source>
        <dbReference type="Proteomes" id="UP000094379"/>
    </source>
</evidence>
<gene>
    <name evidence="4" type="primary">ydaD</name>
    <name evidence="4" type="ORF">A9E74_00443</name>
</gene>
<sequence>MTQTSANRSSDPRNRYPRPEFETQPHKLPGEENKMQPRADHGENSYQGHDRLAGQVALITGGDSGIGMAVALAYAREGADIVFTYLSEEKDAHETERLVKEAGRKVISIRMDQSNNRAACDSAVDLCIEEFGRLDILVNNAAFQQTYESIQDIPDDEISYAFQTNIEAFFHFSRAALKHIPPGGSIINTTSIQAFEPSSNLAPYAATKAAIANFTISLASEAINQGVRVNGVAPGPVWTPLIPTTMPDEKVKNFGANTLFGRPAQPAELAPVYVFLASADASYVTGEIYGVTGGRMQM</sequence>
<dbReference type="PROSITE" id="PS00061">
    <property type="entry name" value="ADH_SHORT"/>
    <property type="match status" value="1"/>
</dbReference>
<dbReference type="Proteomes" id="UP000094379">
    <property type="component" value="Unassembled WGS sequence"/>
</dbReference>
<organism evidence="4 5">
    <name type="scientific">Methylophaga muralis</name>
    <dbReference type="NCBI Taxonomy" id="291169"/>
    <lineage>
        <taxon>Bacteria</taxon>
        <taxon>Pseudomonadati</taxon>
        <taxon>Pseudomonadota</taxon>
        <taxon>Gammaproteobacteria</taxon>
        <taxon>Thiotrichales</taxon>
        <taxon>Piscirickettsiaceae</taxon>
        <taxon>Methylophaga</taxon>
    </lineage>
</organism>
<dbReference type="FunFam" id="3.40.50.720:FF:000084">
    <property type="entry name" value="Short-chain dehydrogenase reductase"/>
    <property type="match status" value="1"/>
</dbReference>
<dbReference type="Gene3D" id="3.40.50.720">
    <property type="entry name" value="NAD(P)-binding Rossmann-like Domain"/>
    <property type="match status" value="1"/>
</dbReference>
<evidence type="ECO:0000313" key="4">
    <source>
        <dbReference type="EMBL" id="ODN67937.1"/>
    </source>
</evidence>
<dbReference type="Pfam" id="PF13561">
    <property type="entry name" value="adh_short_C2"/>
    <property type="match status" value="1"/>
</dbReference>
<dbReference type="EC" id="1.-.-.-" evidence="4"/>
<dbReference type="PANTHER" id="PTHR48107:SF16">
    <property type="entry name" value="NADPH-DEPENDENT ALDEHYDE REDUCTASE 1, CHLOROPLASTIC"/>
    <property type="match status" value="1"/>
</dbReference>
<name>A0A1E3GV78_9GAMM</name>
<dbReference type="PATRIC" id="fig|291169.3.peg.449"/>
<accession>A0A1E3GV78</accession>
<dbReference type="PRINTS" id="PR00080">
    <property type="entry name" value="SDRFAMILY"/>
</dbReference>
<dbReference type="InterPro" id="IPR020904">
    <property type="entry name" value="Sc_DH/Rdtase_CS"/>
</dbReference>
<keyword evidence="5" id="KW-1185">Reference proteome</keyword>
<dbReference type="GO" id="GO:0016614">
    <property type="term" value="F:oxidoreductase activity, acting on CH-OH group of donors"/>
    <property type="evidence" value="ECO:0007669"/>
    <property type="project" value="UniProtKB-ARBA"/>
</dbReference>
<evidence type="ECO:0000256" key="2">
    <source>
        <dbReference type="ARBA" id="ARBA00023002"/>
    </source>
</evidence>
<comment type="similarity">
    <text evidence="1">Belongs to the short-chain dehydrogenases/reductases (SDR) family.</text>
</comment>
<proteinExistence type="inferred from homology"/>
<evidence type="ECO:0000256" key="3">
    <source>
        <dbReference type="SAM" id="MobiDB-lite"/>
    </source>
</evidence>
<dbReference type="InterPro" id="IPR002347">
    <property type="entry name" value="SDR_fam"/>
</dbReference>
<evidence type="ECO:0000256" key="1">
    <source>
        <dbReference type="ARBA" id="ARBA00006484"/>
    </source>
</evidence>
<dbReference type="RefSeq" id="WP_069295021.1">
    <property type="nucleotide sequence ID" value="NZ_MCRI01000002.1"/>
</dbReference>
<dbReference type="EMBL" id="MCRI01000002">
    <property type="protein sequence ID" value="ODN67937.1"/>
    <property type="molecule type" value="Genomic_DNA"/>
</dbReference>
<dbReference type="STRING" id="291169.A9E74_00443"/>
<dbReference type="SUPFAM" id="SSF51735">
    <property type="entry name" value="NAD(P)-binding Rossmann-fold domains"/>
    <property type="match status" value="1"/>
</dbReference>
<reference evidence="4 5" key="1">
    <citation type="submission" date="2016-07" db="EMBL/GenBank/DDBJ databases">
        <title>Draft Genome Sequence of Methylophaga muralis Bur 1.</title>
        <authorList>
            <person name="Vasilenko O.V."/>
            <person name="Doronina N.V."/>
            <person name="Shmareva M.N."/>
            <person name="Tarlachkov S.V."/>
            <person name="Mustakhimov I."/>
            <person name="Trotsenko Y.A."/>
        </authorList>
    </citation>
    <scope>NUCLEOTIDE SEQUENCE [LARGE SCALE GENOMIC DNA]</scope>
    <source>
        <strain evidence="4 5">Bur 1</strain>
    </source>
</reference>
<feature type="compositionally biased region" description="Basic and acidic residues" evidence="3">
    <location>
        <begin position="10"/>
        <end position="47"/>
    </location>
</feature>
<dbReference type="InterPro" id="IPR036291">
    <property type="entry name" value="NAD(P)-bd_dom_sf"/>
</dbReference>
<dbReference type="PRINTS" id="PR00081">
    <property type="entry name" value="GDHRDH"/>
</dbReference>
<dbReference type="PANTHER" id="PTHR48107">
    <property type="entry name" value="NADPH-DEPENDENT ALDEHYDE REDUCTASE-LIKE PROTEIN, CHLOROPLASTIC-RELATED"/>
    <property type="match status" value="1"/>
</dbReference>
<comment type="caution">
    <text evidence="4">The sequence shown here is derived from an EMBL/GenBank/DDBJ whole genome shotgun (WGS) entry which is preliminary data.</text>
</comment>